<dbReference type="AlphaFoldDB" id="A0A4C1UE19"/>
<name>A0A4C1UE19_EUMVA</name>
<sequence>MHPSPLTLRRLSNSKVTAEMNLSLSMIVWRWRISGCVCTASRAFGCFIAPRRPRRARGGGGTGRDNLFRFAPRPMHFAHAPALRSAPPFTLYDTPARYASDDAIRFLWLFPRIRARGFYYLRFATEKKLEVYFLQRGPILLSTNMQKRSESTQFIYCRS</sequence>
<comment type="caution">
    <text evidence="1">The sequence shown here is derived from an EMBL/GenBank/DDBJ whole genome shotgun (WGS) entry which is preliminary data.</text>
</comment>
<evidence type="ECO:0000313" key="1">
    <source>
        <dbReference type="EMBL" id="GBP24196.1"/>
    </source>
</evidence>
<proteinExistence type="predicted"/>
<gene>
    <name evidence="1" type="ORF">EVAR_10423_1</name>
</gene>
<protein>
    <submittedName>
        <fullName evidence="1">Uncharacterized protein</fullName>
    </submittedName>
</protein>
<organism evidence="1 2">
    <name type="scientific">Eumeta variegata</name>
    <name type="common">Bagworm moth</name>
    <name type="synonym">Eumeta japonica</name>
    <dbReference type="NCBI Taxonomy" id="151549"/>
    <lineage>
        <taxon>Eukaryota</taxon>
        <taxon>Metazoa</taxon>
        <taxon>Ecdysozoa</taxon>
        <taxon>Arthropoda</taxon>
        <taxon>Hexapoda</taxon>
        <taxon>Insecta</taxon>
        <taxon>Pterygota</taxon>
        <taxon>Neoptera</taxon>
        <taxon>Endopterygota</taxon>
        <taxon>Lepidoptera</taxon>
        <taxon>Glossata</taxon>
        <taxon>Ditrysia</taxon>
        <taxon>Tineoidea</taxon>
        <taxon>Psychidae</taxon>
        <taxon>Oiketicinae</taxon>
        <taxon>Eumeta</taxon>
    </lineage>
</organism>
<dbReference type="EMBL" id="BGZK01000158">
    <property type="protein sequence ID" value="GBP24196.1"/>
    <property type="molecule type" value="Genomic_DNA"/>
</dbReference>
<accession>A0A4C1UE19</accession>
<reference evidence="1 2" key="1">
    <citation type="journal article" date="2019" name="Commun. Biol.">
        <title>The bagworm genome reveals a unique fibroin gene that provides high tensile strength.</title>
        <authorList>
            <person name="Kono N."/>
            <person name="Nakamura H."/>
            <person name="Ohtoshi R."/>
            <person name="Tomita M."/>
            <person name="Numata K."/>
            <person name="Arakawa K."/>
        </authorList>
    </citation>
    <scope>NUCLEOTIDE SEQUENCE [LARGE SCALE GENOMIC DNA]</scope>
</reference>
<dbReference type="Proteomes" id="UP000299102">
    <property type="component" value="Unassembled WGS sequence"/>
</dbReference>
<evidence type="ECO:0000313" key="2">
    <source>
        <dbReference type="Proteomes" id="UP000299102"/>
    </source>
</evidence>
<keyword evidence="2" id="KW-1185">Reference proteome</keyword>